<evidence type="ECO:0000259" key="5">
    <source>
        <dbReference type="PROSITE" id="PS50931"/>
    </source>
</evidence>
<gene>
    <name evidence="6" type="ORF">JCM17846_16650</name>
</gene>
<dbReference type="SUPFAM" id="SSF53850">
    <property type="entry name" value="Periplasmic binding protein-like II"/>
    <property type="match status" value="1"/>
</dbReference>
<keyword evidence="3" id="KW-0238">DNA-binding</keyword>
<dbReference type="PANTHER" id="PTHR30537:SF5">
    <property type="entry name" value="HTH-TYPE TRANSCRIPTIONAL ACTIVATOR TTDR-RELATED"/>
    <property type="match status" value="1"/>
</dbReference>
<dbReference type="PROSITE" id="PS50931">
    <property type="entry name" value="HTH_LYSR"/>
    <property type="match status" value="1"/>
</dbReference>
<evidence type="ECO:0000313" key="6">
    <source>
        <dbReference type="EMBL" id="GER03983.1"/>
    </source>
</evidence>
<dbReference type="EMBL" id="BKCN01000007">
    <property type="protein sequence ID" value="GER03983.1"/>
    <property type="molecule type" value="Genomic_DNA"/>
</dbReference>
<dbReference type="Gene3D" id="3.40.190.10">
    <property type="entry name" value="Periplasmic binding protein-like II"/>
    <property type="match status" value="2"/>
</dbReference>
<dbReference type="Pfam" id="PF03466">
    <property type="entry name" value="LysR_substrate"/>
    <property type="match status" value="1"/>
</dbReference>
<dbReference type="FunFam" id="1.10.10.10:FF:000001">
    <property type="entry name" value="LysR family transcriptional regulator"/>
    <property type="match status" value="1"/>
</dbReference>
<organism evidence="6 7">
    <name type="scientific">Iodidimonas nitroreducens</name>
    <dbReference type="NCBI Taxonomy" id="1236968"/>
    <lineage>
        <taxon>Bacteria</taxon>
        <taxon>Pseudomonadati</taxon>
        <taxon>Pseudomonadota</taxon>
        <taxon>Alphaproteobacteria</taxon>
        <taxon>Iodidimonadales</taxon>
        <taxon>Iodidimonadaceae</taxon>
        <taxon>Iodidimonas</taxon>
    </lineage>
</organism>
<feature type="domain" description="HTH lysR-type" evidence="5">
    <location>
        <begin position="1"/>
        <end position="59"/>
    </location>
</feature>
<keyword evidence="2" id="KW-0805">Transcription regulation</keyword>
<keyword evidence="7" id="KW-1185">Reference proteome</keyword>
<dbReference type="PRINTS" id="PR00039">
    <property type="entry name" value="HTHLYSR"/>
</dbReference>
<evidence type="ECO:0000256" key="1">
    <source>
        <dbReference type="ARBA" id="ARBA00009437"/>
    </source>
</evidence>
<evidence type="ECO:0000256" key="3">
    <source>
        <dbReference type="ARBA" id="ARBA00023125"/>
    </source>
</evidence>
<evidence type="ECO:0000313" key="7">
    <source>
        <dbReference type="Proteomes" id="UP000324996"/>
    </source>
</evidence>
<comment type="caution">
    <text evidence="6">The sequence shown here is derived from an EMBL/GenBank/DDBJ whole genome shotgun (WGS) entry which is preliminary data.</text>
</comment>
<evidence type="ECO:0000256" key="4">
    <source>
        <dbReference type="ARBA" id="ARBA00023163"/>
    </source>
</evidence>
<dbReference type="AlphaFoldDB" id="A0A5A7N6M4"/>
<dbReference type="Proteomes" id="UP000324996">
    <property type="component" value="Unassembled WGS sequence"/>
</dbReference>
<reference evidence="6 7" key="1">
    <citation type="submission" date="2019-09" db="EMBL/GenBank/DDBJ databases">
        <title>NBRP : Genome information of microbial organism related human and environment.</title>
        <authorList>
            <person name="Hattori M."/>
            <person name="Oshima K."/>
            <person name="Inaba H."/>
            <person name="Suda W."/>
            <person name="Sakamoto M."/>
            <person name="Iino T."/>
            <person name="Kitahara M."/>
            <person name="Oshida Y."/>
            <person name="Iida T."/>
            <person name="Kudo T."/>
            <person name="Itoh T."/>
            <person name="Ohkuma M."/>
        </authorList>
    </citation>
    <scope>NUCLEOTIDE SEQUENCE [LARGE SCALE GENOMIC DNA]</scope>
    <source>
        <strain evidence="6 7">Q-1</strain>
    </source>
</reference>
<evidence type="ECO:0000256" key="2">
    <source>
        <dbReference type="ARBA" id="ARBA00023015"/>
    </source>
</evidence>
<keyword evidence="4" id="KW-0804">Transcription</keyword>
<dbReference type="SUPFAM" id="SSF46785">
    <property type="entry name" value="Winged helix' DNA-binding domain"/>
    <property type="match status" value="1"/>
</dbReference>
<dbReference type="Pfam" id="PF00126">
    <property type="entry name" value="HTH_1"/>
    <property type="match status" value="1"/>
</dbReference>
<comment type="similarity">
    <text evidence="1">Belongs to the LysR transcriptional regulatory family.</text>
</comment>
<proteinExistence type="inferred from homology"/>
<dbReference type="InterPro" id="IPR036390">
    <property type="entry name" value="WH_DNA-bd_sf"/>
</dbReference>
<protein>
    <recommendedName>
        <fullName evidence="5">HTH lysR-type domain-containing protein</fullName>
    </recommendedName>
</protein>
<accession>A0A5A7N6M4</accession>
<dbReference type="InterPro" id="IPR058163">
    <property type="entry name" value="LysR-type_TF_proteobact-type"/>
</dbReference>
<dbReference type="PANTHER" id="PTHR30537">
    <property type="entry name" value="HTH-TYPE TRANSCRIPTIONAL REGULATOR"/>
    <property type="match status" value="1"/>
</dbReference>
<dbReference type="InterPro" id="IPR005119">
    <property type="entry name" value="LysR_subst-bd"/>
</dbReference>
<dbReference type="GO" id="GO:0006351">
    <property type="term" value="P:DNA-templated transcription"/>
    <property type="evidence" value="ECO:0007669"/>
    <property type="project" value="TreeGrafter"/>
</dbReference>
<name>A0A5A7N6M4_9PROT</name>
<dbReference type="CDD" id="cd08422">
    <property type="entry name" value="PBP2_CrgA_like"/>
    <property type="match status" value="1"/>
</dbReference>
<dbReference type="GO" id="GO:0003700">
    <property type="term" value="F:DNA-binding transcription factor activity"/>
    <property type="evidence" value="ECO:0007669"/>
    <property type="project" value="InterPro"/>
</dbReference>
<dbReference type="Gene3D" id="1.10.10.10">
    <property type="entry name" value="Winged helix-like DNA-binding domain superfamily/Winged helix DNA-binding domain"/>
    <property type="match status" value="1"/>
</dbReference>
<dbReference type="InterPro" id="IPR036388">
    <property type="entry name" value="WH-like_DNA-bd_sf"/>
</dbReference>
<sequence length="244" mass="26954">MDQLTALRVFIKIAESGSFSKAARKLGMSKSAVSKAVSSLEDHLGARLLYRTTRQVNLTEEGRAYRDRALRIIEDLADADTAVSSLNAEPRGTLRVSSALSFGIRHIAPALPDFLLRHPDLTVDMDFNDRFVDLVEEGYDIAIRIGAMADSSLISRKIASARMVIAAGTGYLERFGTPQKPEDLTSHDCLIYRGRHSPDEWIFHDRAGTRASVKVSGPLFANNGEALKEAARMIWGSWPSPVFY</sequence>
<dbReference type="GO" id="GO:0043565">
    <property type="term" value="F:sequence-specific DNA binding"/>
    <property type="evidence" value="ECO:0007669"/>
    <property type="project" value="TreeGrafter"/>
</dbReference>
<dbReference type="InterPro" id="IPR000847">
    <property type="entry name" value="LysR_HTH_N"/>
</dbReference>